<dbReference type="AlphaFoldDB" id="G5K2V0"/>
<dbReference type="EMBL" id="AEUX02000006">
    <property type="protein sequence ID" value="EHI69346.1"/>
    <property type="molecule type" value="Genomic_DNA"/>
</dbReference>
<proteinExistence type="predicted"/>
<sequence>MTKKIQLPEDFINYYQAILGDQSQAFFDSFDQQAISAFRINPLKKHLNVSVVLVNLKIQ</sequence>
<protein>
    <recommendedName>
        <fullName evidence="1">Ribosomal RNA small subunit methyltransferase F N-terminal domain-containing protein</fullName>
    </recommendedName>
</protein>
<organism evidence="2 3">
    <name type="scientific">Streptococcus ictaluri 707-05</name>
    <dbReference type="NCBI Taxonomy" id="764299"/>
    <lineage>
        <taxon>Bacteria</taxon>
        <taxon>Bacillati</taxon>
        <taxon>Bacillota</taxon>
        <taxon>Bacilli</taxon>
        <taxon>Lactobacillales</taxon>
        <taxon>Streptococcaceae</taxon>
        <taxon>Streptococcus</taxon>
    </lineage>
</organism>
<evidence type="ECO:0000259" key="1">
    <source>
        <dbReference type="Pfam" id="PF17125"/>
    </source>
</evidence>
<reference evidence="2 3" key="1">
    <citation type="journal article" date="2014" name="Int. J. Syst. Evol. Microbiol.">
        <title>Phylogenomics and the dynamic genome evolution of the genus Streptococcus.</title>
        <authorList>
            <consortium name="The Broad Institute Genome Sequencing Platform"/>
            <person name="Richards V.P."/>
            <person name="Palmer S.R."/>
            <person name="Pavinski Bitar P.D."/>
            <person name="Qin X."/>
            <person name="Weinstock G.M."/>
            <person name="Highlander S.K."/>
            <person name="Town C.D."/>
            <person name="Burne R.A."/>
            <person name="Stanhope M.J."/>
        </authorList>
    </citation>
    <scope>NUCLEOTIDE SEQUENCE [LARGE SCALE GENOMIC DNA]</scope>
    <source>
        <strain evidence="2 3">707-05</strain>
    </source>
</reference>
<comment type="caution">
    <text evidence="2">The sequence shown here is derived from an EMBL/GenBank/DDBJ whole genome shotgun (WGS) entry which is preliminary data.</text>
</comment>
<gene>
    <name evidence="2" type="ORF">STRIC_1118</name>
</gene>
<dbReference type="Gene3D" id="3.30.70.1170">
    <property type="entry name" value="Sun protein, domain 3"/>
    <property type="match status" value="1"/>
</dbReference>
<evidence type="ECO:0000313" key="3">
    <source>
        <dbReference type="Proteomes" id="UP000003330"/>
    </source>
</evidence>
<feature type="domain" description="Ribosomal RNA small subunit methyltransferase F N-terminal" evidence="1">
    <location>
        <begin position="7"/>
        <end position="45"/>
    </location>
</feature>
<evidence type="ECO:0000313" key="2">
    <source>
        <dbReference type="EMBL" id="EHI69346.1"/>
    </source>
</evidence>
<accession>G5K2V0</accession>
<dbReference type="Pfam" id="PF17125">
    <property type="entry name" value="Methyltr_RsmF_N"/>
    <property type="match status" value="1"/>
</dbReference>
<dbReference type="Proteomes" id="UP000003330">
    <property type="component" value="Unassembled WGS sequence"/>
</dbReference>
<name>G5K2V0_9STRE</name>
<dbReference type="STRING" id="764299.STRIC_1118"/>
<keyword evidence="3" id="KW-1185">Reference proteome</keyword>
<dbReference type="InterPro" id="IPR031341">
    <property type="entry name" value="Methyltr_RsmF_N"/>
</dbReference>